<dbReference type="EMBL" id="LRFC01000016">
    <property type="protein sequence ID" value="KZE66868.1"/>
    <property type="molecule type" value="Genomic_DNA"/>
</dbReference>
<dbReference type="InterPro" id="IPR041459">
    <property type="entry name" value="MPTase-PolyVal"/>
</dbReference>
<dbReference type="GO" id="GO:0003697">
    <property type="term" value="F:single-stranded DNA binding"/>
    <property type="evidence" value="ECO:0007669"/>
    <property type="project" value="InterPro"/>
</dbReference>
<dbReference type="OrthoDB" id="9792687at2"/>
<accession>A0A163RHC1</accession>
<reference evidence="4" key="1">
    <citation type="submission" date="2016-01" db="EMBL/GenBank/DDBJ databases">
        <title>Draft genome of Chromobacterium sp. F49.</title>
        <authorList>
            <person name="Hong K.W."/>
        </authorList>
    </citation>
    <scope>NUCLEOTIDE SEQUENCE [LARGE SCALE GENOMIC DNA]</scope>
    <source>
        <strain evidence="4">P7IIIA</strain>
    </source>
</reference>
<dbReference type="InterPro" id="IPR017113">
    <property type="entry name" value="Antirestriction_ArdC"/>
</dbReference>
<evidence type="ECO:0000313" key="4">
    <source>
        <dbReference type="Proteomes" id="UP000076567"/>
    </source>
</evidence>
<evidence type="ECO:0000259" key="1">
    <source>
        <dbReference type="Pfam" id="PF08401"/>
    </source>
</evidence>
<dbReference type="Pfam" id="PF18818">
    <property type="entry name" value="MPTase-PolyVal"/>
    <property type="match status" value="1"/>
</dbReference>
<feature type="domain" description="Polyvalent protein metallopeptidase" evidence="2">
    <location>
        <begin position="148"/>
        <end position="261"/>
    </location>
</feature>
<evidence type="ECO:0000259" key="2">
    <source>
        <dbReference type="Pfam" id="PF18818"/>
    </source>
</evidence>
<dbReference type="InterPro" id="IPR013610">
    <property type="entry name" value="ArdC_N"/>
</dbReference>
<proteinExistence type="predicted"/>
<gene>
    <name evidence="3" type="ORF">AWM68_20060</name>
</gene>
<protein>
    <submittedName>
        <fullName evidence="3">Antirestriction protein</fullName>
    </submittedName>
</protein>
<dbReference type="PIRSF" id="PIRSF037112">
    <property type="entry name" value="Antirestriction_ArdC"/>
    <property type="match status" value="1"/>
</dbReference>
<dbReference type="RefSeq" id="WP_066240288.1">
    <property type="nucleotide sequence ID" value="NZ_LRFC01000016.1"/>
</dbReference>
<evidence type="ECO:0000313" key="3">
    <source>
        <dbReference type="EMBL" id="KZE66868.1"/>
    </source>
</evidence>
<name>A0A163RHC1_9BACL</name>
<organism evidence="3 4">
    <name type="scientific">Fictibacillus phosphorivorans</name>
    <dbReference type="NCBI Taxonomy" id="1221500"/>
    <lineage>
        <taxon>Bacteria</taxon>
        <taxon>Bacillati</taxon>
        <taxon>Bacillota</taxon>
        <taxon>Bacilli</taxon>
        <taxon>Bacillales</taxon>
        <taxon>Fictibacillaceae</taxon>
        <taxon>Fictibacillus</taxon>
    </lineage>
</organism>
<dbReference type="AlphaFoldDB" id="A0A163RHC1"/>
<sequence length="278" mass="31686">MKKSVYEIVTEKVMEELQKGVVPWRKPWINGGAVNWKTQKAYRGINVFLLESGEYATYKQIQEAGGKVRKGEKSHIVVFWKWLEKEDEESGKVEKIPVLRYYRVFEINSQVEGLESKRTETSFDHDPIKKAEEIYKGFINAPDYTFYSGKAVYYPTLDKINCPPLKDFPKVEEYYSTLFHEMVHSTGHKNRLARSGVTTQDVAFGDEIYSKEELVAEMGAAMLCGVAGIDNNTISNSASYIHSWLRSLKEDSRLVVQAAAQAQKAADYILGEEEPEGE</sequence>
<keyword evidence="4" id="KW-1185">Reference proteome</keyword>
<comment type="caution">
    <text evidence="3">The sequence shown here is derived from an EMBL/GenBank/DDBJ whole genome shotgun (WGS) entry which is preliminary data.</text>
</comment>
<dbReference type="Pfam" id="PF08401">
    <property type="entry name" value="ArdcN"/>
    <property type="match status" value="1"/>
</dbReference>
<dbReference type="Proteomes" id="UP000076567">
    <property type="component" value="Unassembled WGS sequence"/>
</dbReference>
<feature type="domain" description="N-terminal" evidence="1">
    <location>
        <begin position="3"/>
        <end position="105"/>
    </location>
</feature>